<keyword evidence="3 6" id="KW-0812">Transmembrane</keyword>
<evidence type="ECO:0000313" key="8">
    <source>
        <dbReference type="EMBL" id="CDW83157.1"/>
    </source>
</evidence>
<evidence type="ECO:0000256" key="7">
    <source>
        <dbReference type="SAM" id="MobiDB-lite"/>
    </source>
</evidence>
<dbReference type="OrthoDB" id="2151161at2759"/>
<keyword evidence="9" id="KW-1185">Reference proteome</keyword>
<comment type="subcellular location">
    <subcellularLocation>
        <location evidence="1 6">Membrane</location>
        <topology evidence="1 6">Multi-pass membrane protein</topology>
    </subcellularLocation>
</comment>
<feature type="transmembrane region" description="Helical" evidence="6">
    <location>
        <begin position="84"/>
        <end position="105"/>
    </location>
</feature>
<dbReference type="InterPro" id="IPR008564">
    <property type="entry name" value="TVP23-like"/>
</dbReference>
<feature type="transmembrane region" description="Helical" evidence="6">
    <location>
        <begin position="170"/>
        <end position="191"/>
    </location>
</feature>
<dbReference type="FunCoup" id="A0A078APA9">
    <property type="interactions" value="73"/>
</dbReference>
<accession>A0A078APA9</accession>
<evidence type="ECO:0000256" key="3">
    <source>
        <dbReference type="ARBA" id="ARBA00022692"/>
    </source>
</evidence>
<gene>
    <name evidence="8" type="primary">Contig6641.g7104</name>
    <name evidence="8" type="ORF">STYLEM_12197</name>
</gene>
<feature type="compositionally biased region" description="Basic and acidic residues" evidence="7">
    <location>
        <begin position="270"/>
        <end position="284"/>
    </location>
</feature>
<evidence type="ECO:0000256" key="1">
    <source>
        <dbReference type="ARBA" id="ARBA00004141"/>
    </source>
</evidence>
<keyword evidence="4 6" id="KW-1133">Transmembrane helix</keyword>
<dbReference type="InParanoid" id="A0A078APA9"/>
<dbReference type="AlphaFoldDB" id="A0A078APA9"/>
<dbReference type="GO" id="GO:0000139">
    <property type="term" value="C:Golgi membrane"/>
    <property type="evidence" value="ECO:0007669"/>
    <property type="project" value="TreeGrafter"/>
</dbReference>
<organism evidence="8 9">
    <name type="scientific">Stylonychia lemnae</name>
    <name type="common">Ciliate</name>
    <dbReference type="NCBI Taxonomy" id="5949"/>
    <lineage>
        <taxon>Eukaryota</taxon>
        <taxon>Sar</taxon>
        <taxon>Alveolata</taxon>
        <taxon>Ciliophora</taxon>
        <taxon>Intramacronucleata</taxon>
        <taxon>Spirotrichea</taxon>
        <taxon>Stichotrichia</taxon>
        <taxon>Sporadotrichida</taxon>
        <taxon>Oxytrichidae</taxon>
        <taxon>Stylonychinae</taxon>
        <taxon>Stylonychia</taxon>
    </lineage>
</organism>
<evidence type="ECO:0000256" key="6">
    <source>
        <dbReference type="RuleBase" id="RU361206"/>
    </source>
</evidence>
<dbReference type="OMA" id="WNCRNVS"/>
<dbReference type="GO" id="GO:0016192">
    <property type="term" value="P:vesicle-mediated transport"/>
    <property type="evidence" value="ECO:0007669"/>
    <property type="project" value="TreeGrafter"/>
</dbReference>
<feature type="region of interest" description="Disordered" evidence="7">
    <location>
        <begin position="265"/>
        <end position="284"/>
    </location>
</feature>
<feature type="transmembrane region" description="Helical" evidence="6">
    <location>
        <begin position="197"/>
        <end position="217"/>
    </location>
</feature>
<dbReference type="PANTHER" id="PTHR13019">
    <property type="entry name" value="GOLGI APPARATUS MEMBRANE PROTEIN TVP23"/>
    <property type="match status" value="1"/>
</dbReference>
<evidence type="ECO:0000256" key="4">
    <source>
        <dbReference type="ARBA" id="ARBA00022989"/>
    </source>
</evidence>
<name>A0A078APA9_STYLE</name>
<evidence type="ECO:0000313" key="9">
    <source>
        <dbReference type="Proteomes" id="UP000039865"/>
    </source>
</evidence>
<comment type="similarity">
    <text evidence="2 6">Belongs to the TVP23 family.</text>
</comment>
<keyword evidence="5 6" id="KW-0472">Membrane</keyword>
<dbReference type="EMBL" id="CCKQ01011580">
    <property type="protein sequence ID" value="CDW83157.1"/>
    <property type="molecule type" value="Genomic_DNA"/>
</dbReference>
<sequence length="284" mass="31995">MLDDLADLDFNISIGGSDYNNFFTQSDEKDGLTEDTSDSHDIENDSTISSITAGSSAKQQAPVAQTEGSTGNGMGIFSTANHPIACLFHILFKGLSFFCFLFLNIFLGNDILAFIFIIIFAAIDFWVVKNVSGRLMVNLRWWSEIDEDGNENWVYESNTEDKEVGTTDSWVFWSALYLTPIIWGLCAVMDLLSFKFFWMNVAIICGTLSSINVSGYYNCKRDHQNKLSNYVQQKAMSYFLGEYMGQALGSVKGMMWSKIPSFLGGQQPVKPKESIFSDEDRQYY</sequence>
<dbReference type="GO" id="GO:0009306">
    <property type="term" value="P:protein secretion"/>
    <property type="evidence" value="ECO:0007669"/>
    <property type="project" value="TreeGrafter"/>
</dbReference>
<dbReference type="Pfam" id="PF05832">
    <property type="entry name" value="DUF846"/>
    <property type="match status" value="1"/>
</dbReference>
<evidence type="ECO:0000256" key="5">
    <source>
        <dbReference type="ARBA" id="ARBA00023136"/>
    </source>
</evidence>
<proteinExistence type="inferred from homology"/>
<evidence type="ECO:0000256" key="2">
    <source>
        <dbReference type="ARBA" id="ARBA00005467"/>
    </source>
</evidence>
<protein>
    <recommendedName>
        <fullName evidence="6">Golgi apparatus membrane protein TVP23 homolog</fullName>
    </recommendedName>
</protein>
<dbReference type="Proteomes" id="UP000039865">
    <property type="component" value="Unassembled WGS sequence"/>
</dbReference>
<reference evidence="8 9" key="1">
    <citation type="submission" date="2014-06" db="EMBL/GenBank/DDBJ databases">
        <authorList>
            <person name="Swart Estienne"/>
        </authorList>
    </citation>
    <scope>NUCLEOTIDE SEQUENCE [LARGE SCALE GENOMIC DNA]</scope>
    <source>
        <strain evidence="8 9">130c</strain>
    </source>
</reference>
<feature type="transmembrane region" description="Helical" evidence="6">
    <location>
        <begin position="111"/>
        <end position="128"/>
    </location>
</feature>
<dbReference type="PANTHER" id="PTHR13019:SF7">
    <property type="entry name" value="GOLGI APPARATUS MEMBRANE PROTEIN TVP23"/>
    <property type="match status" value="1"/>
</dbReference>